<sequence>MRENDNNEKTALILLGCPQVPVQTSMALYLAHALNQQGIRPVIAGTTAARKLMEVADPGRYYISEMADLDDTIDAITEKERDFDLCFVFIHNDSGIAYAGTMAYISTARLYAVLFGEHADDLAGEIEFPCEIVAAKAVHNPMPLKRRLDEVMQQWAAVSKH</sequence>
<dbReference type="EMBL" id="FNFT01000001">
    <property type="protein sequence ID" value="SDJ88954.1"/>
    <property type="molecule type" value="Genomic_DNA"/>
</dbReference>
<name>A0A1G8XF62_9EURY</name>
<proteinExistence type="predicted"/>
<evidence type="ECO:0000313" key="2">
    <source>
        <dbReference type="Proteomes" id="UP000326500"/>
    </source>
</evidence>
<evidence type="ECO:0000313" key="1">
    <source>
        <dbReference type="EMBL" id="SDJ88954.1"/>
    </source>
</evidence>
<dbReference type="SUPFAM" id="SSF75181">
    <property type="entry name" value="Hypothetical protein MTH777 (MT0777)"/>
    <property type="match status" value="1"/>
</dbReference>
<reference evidence="1 2" key="1">
    <citation type="submission" date="2016-10" db="EMBL/GenBank/DDBJ databases">
        <authorList>
            <person name="Varghese N."/>
            <person name="Submissions S."/>
        </authorList>
    </citation>
    <scope>NUCLEOTIDE SEQUENCE [LARGE SCALE GENOMIC DNA]</scope>
    <source>
        <strain evidence="1 2">DSM 2373</strain>
    </source>
</reference>
<dbReference type="InterPro" id="IPR036608">
    <property type="entry name" value="MTH777-like_sf"/>
</dbReference>
<dbReference type="Pfam" id="PF09001">
    <property type="entry name" value="DUF1890"/>
    <property type="match status" value="1"/>
</dbReference>
<dbReference type="InterPro" id="IPR012033">
    <property type="entry name" value="UCP006600"/>
</dbReference>
<dbReference type="AlphaFoldDB" id="A0A1G8XF62"/>
<protein>
    <recommendedName>
        <fullName evidence="3">DUF1890 domain-containing protein</fullName>
    </recommendedName>
</protein>
<dbReference type="Gene3D" id="3.40.50.10160">
    <property type="entry name" value="MTH777-like"/>
    <property type="match status" value="1"/>
</dbReference>
<dbReference type="OrthoDB" id="144859at2157"/>
<organism evidence="1 2">
    <name type="scientific">Methanoculleus thermophilus</name>
    <dbReference type="NCBI Taxonomy" id="2200"/>
    <lineage>
        <taxon>Archaea</taxon>
        <taxon>Methanobacteriati</taxon>
        <taxon>Methanobacteriota</taxon>
        <taxon>Stenosarchaea group</taxon>
        <taxon>Methanomicrobia</taxon>
        <taxon>Methanomicrobiales</taxon>
        <taxon>Methanomicrobiaceae</taxon>
        <taxon>Methanoculleus</taxon>
    </lineage>
</organism>
<accession>A0A1G8XF62</accession>
<evidence type="ECO:0008006" key="3">
    <source>
        <dbReference type="Google" id="ProtNLM"/>
    </source>
</evidence>
<dbReference type="STRING" id="2200.GCA_001571405_01139"/>
<gene>
    <name evidence="1" type="ORF">SAMN04488571_101393</name>
</gene>
<dbReference type="Proteomes" id="UP000326500">
    <property type="component" value="Unassembled WGS sequence"/>
</dbReference>
<dbReference type="PIRSF" id="PIRSF006600">
    <property type="entry name" value="UCP006600"/>
    <property type="match status" value="1"/>
</dbReference>
<keyword evidence="2" id="KW-1185">Reference proteome</keyword>
<dbReference type="RefSeq" id="WP_066956666.1">
    <property type="nucleotide sequence ID" value="NZ_BCNX01000006.1"/>
</dbReference>